<dbReference type="RefSeq" id="XP_024358739.1">
    <property type="nucleotide sequence ID" value="XM_024502971.2"/>
</dbReference>
<gene>
    <name evidence="5" type="primary">LOC112273917</name>
    <name evidence="4" type="ORF">PHYPA_025834</name>
</gene>
<dbReference type="EnsemblPlants" id="Pp3c21_7310V3.4">
    <property type="protein sequence ID" value="Pp3c21_7310V3.4"/>
    <property type="gene ID" value="Pp3c21_7310"/>
</dbReference>
<evidence type="ECO:0000313" key="6">
    <source>
        <dbReference type="Proteomes" id="UP000006727"/>
    </source>
</evidence>
<dbReference type="Proteomes" id="UP000006727">
    <property type="component" value="Chromosome 21"/>
</dbReference>
<evidence type="ECO:0000313" key="5">
    <source>
        <dbReference type="EnsemblPlants" id="Pp3c21_7310V3.1"/>
    </source>
</evidence>
<dbReference type="Gramene" id="Pp3c21_7310V3.4">
    <property type="protein sequence ID" value="Pp3c21_7310V3.4"/>
    <property type="gene ID" value="Pp3c21_7310"/>
</dbReference>
<keyword evidence="2" id="KW-0812">Transmembrane</keyword>
<dbReference type="RefSeq" id="XP_024358738.1">
    <property type="nucleotide sequence ID" value="XM_024502970.2"/>
</dbReference>
<feature type="compositionally biased region" description="Pro residues" evidence="1">
    <location>
        <begin position="62"/>
        <end position="117"/>
    </location>
</feature>
<reference evidence="4 6" key="1">
    <citation type="journal article" date="2008" name="Science">
        <title>The Physcomitrella genome reveals evolutionary insights into the conquest of land by plants.</title>
        <authorList>
            <person name="Rensing S."/>
            <person name="Lang D."/>
            <person name="Zimmer A."/>
            <person name="Terry A."/>
            <person name="Salamov A."/>
            <person name="Shapiro H."/>
            <person name="Nishiyama T."/>
            <person name="Perroud P.-F."/>
            <person name="Lindquist E."/>
            <person name="Kamisugi Y."/>
            <person name="Tanahashi T."/>
            <person name="Sakakibara K."/>
            <person name="Fujita T."/>
            <person name="Oishi K."/>
            <person name="Shin-I T."/>
            <person name="Kuroki Y."/>
            <person name="Toyoda A."/>
            <person name="Suzuki Y."/>
            <person name="Hashimoto A."/>
            <person name="Yamaguchi K."/>
            <person name="Sugano A."/>
            <person name="Kohara Y."/>
            <person name="Fujiyama A."/>
            <person name="Anterola A."/>
            <person name="Aoki S."/>
            <person name="Ashton N."/>
            <person name="Barbazuk W.B."/>
            <person name="Barker E."/>
            <person name="Bennetzen J."/>
            <person name="Bezanilla M."/>
            <person name="Blankenship R."/>
            <person name="Cho S.H."/>
            <person name="Dutcher S."/>
            <person name="Estelle M."/>
            <person name="Fawcett J.A."/>
            <person name="Gundlach H."/>
            <person name="Hanada K."/>
            <person name="Heyl A."/>
            <person name="Hicks K.A."/>
            <person name="Hugh J."/>
            <person name="Lohr M."/>
            <person name="Mayer K."/>
            <person name="Melkozernov A."/>
            <person name="Murata T."/>
            <person name="Nelson D."/>
            <person name="Pils B."/>
            <person name="Prigge M."/>
            <person name="Reiss B."/>
            <person name="Renner T."/>
            <person name="Rombauts S."/>
            <person name="Rushton P."/>
            <person name="Sanderfoot A."/>
            <person name="Schween G."/>
            <person name="Shiu S.-H."/>
            <person name="Stueber K."/>
            <person name="Theodoulou F.L."/>
            <person name="Tu H."/>
            <person name="Van de Peer Y."/>
            <person name="Verrier P.J."/>
            <person name="Waters E."/>
            <person name="Wood A."/>
            <person name="Yang L."/>
            <person name="Cove D."/>
            <person name="Cuming A."/>
            <person name="Hasebe M."/>
            <person name="Lucas S."/>
            <person name="Mishler D.B."/>
            <person name="Reski R."/>
            <person name="Grigoriev I."/>
            <person name="Quatrano R.S."/>
            <person name="Boore J.L."/>
        </authorList>
    </citation>
    <scope>NUCLEOTIDE SEQUENCE [LARGE SCALE GENOMIC DNA]</scope>
    <source>
        <strain evidence="5 6">cv. Gransden 2004</strain>
    </source>
</reference>
<dbReference type="OMA" id="AIFCRCS"/>
<keyword evidence="3" id="KW-0732">Signal</keyword>
<keyword evidence="6" id="KW-1185">Reference proteome</keyword>
<proteinExistence type="predicted"/>
<dbReference type="EnsemblPlants" id="Pp3c21_7310V3.3">
    <property type="protein sequence ID" value="Pp3c21_7310V3.3"/>
    <property type="gene ID" value="Pp3c21_7310"/>
</dbReference>
<evidence type="ECO:0000256" key="3">
    <source>
        <dbReference type="SAM" id="SignalP"/>
    </source>
</evidence>
<dbReference type="Gramene" id="Pp3c21_7310V3.2">
    <property type="protein sequence ID" value="Pp3c21_7310V3.2"/>
    <property type="gene ID" value="Pp3c21_7310"/>
</dbReference>
<dbReference type="Gramene" id="Pp3c21_7310V3.5">
    <property type="protein sequence ID" value="Pp3c21_7310V3.5"/>
    <property type="gene ID" value="Pp3c21_7310"/>
</dbReference>
<dbReference type="PRINTS" id="PR01217">
    <property type="entry name" value="PRICHEXTENSN"/>
</dbReference>
<dbReference type="EMBL" id="ABEU02000021">
    <property type="protein sequence ID" value="PNR31711.1"/>
    <property type="molecule type" value="Genomic_DNA"/>
</dbReference>
<evidence type="ECO:0000256" key="1">
    <source>
        <dbReference type="SAM" id="MobiDB-lite"/>
    </source>
</evidence>
<evidence type="ECO:0000256" key="2">
    <source>
        <dbReference type="SAM" id="Phobius"/>
    </source>
</evidence>
<dbReference type="EnsemblPlants" id="Pp3c21_7310V3.1">
    <property type="protein sequence ID" value="Pp3c21_7310V3.1"/>
    <property type="gene ID" value="Pp3c21_7310"/>
</dbReference>
<reference evidence="4 6" key="2">
    <citation type="journal article" date="2018" name="Plant J.">
        <title>The Physcomitrella patens chromosome-scale assembly reveals moss genome structure and evolution.</title>
        <authorList>
            <person name="Lang D."/>
            <person name="Ullrich K.K."/>
            <person name="Murat F."/>
            <person name="Fuchs J."/>
            <person name="Jenkins J."/>
            <person name="Haas F.B."/>
            <person name="Piednoel M."/>
            <person name="Gundlach H."/>
            <person name="Van Bel M."/>
            <person name="Meyberg R."/>
            <person name="Vives C."/>
            <person name="Morata J."/>
            <person name="Symeonidi A."/>
            <person name="Hiss M."/>
            <person name="Muchero W."/>
            <person name="Kamisugi Y."/>
            <person name="Saleh O."/>
            <person name="Blanc G."/>
            <person name="Decker E.L."/>
            <person name="van Gessel N."/>
            <person name="Grimwood J."/>
            <person name="Hayes R.D."/>
            <person name="Graham S.W."/>
            <person name="Gunter L.E."/>
            <person name="McDaniel S.F."/>
            <person name="Hoernstein S.N.W."/>
            <person name="Larsson A."/>
            <person name="Li F.W."/>
            <person name="Perroud P.F."/>
            <person name="Phillips J."/>
            <person name="Ranjan P."/>
            <person name="Rokshar D.S."/>
            <person name="Rothfels C.J."/>
            <person name="Schneider L."/>
            <person name="Shu S."/>
            <person name="Stevenson D.W."/>
            <person name="Thummler F."/>
            <person name="Tillich M."/>
            <person name="Villarreal Aguilar J.C."/>
            <person name="Widiez T."/>
            <person name="Wong G.K."/>
            <person name="Wymore A."/>
            <person name="Zhang Y."/>
            <person name="Zimmer A.D."/>
            <person name="Quatrano R.S."/>
            <person name="Mayer K.F.X."/>
            <person name="Goodstein D."/>
            <person name="Casacuberta J.M."/>
            <person name="Vandepoele K."/>
            <person name="Reski R."/>
            <person name="Cuming A.C."/>
            <person name="Tuskan G.A."/>
            <person name="Maumus F."/>
            <person name="Salse J."/>
            <person name="Schmutz J."/>
            <person name="Rensing S.A."/>
        </authorList>
    </citation>
    <scope>NUCLEOTIDE SEQUENCE [LARGE SCALE GENOMIC DNA]</scope>
    <source>
        <strain evidence="5 6">cv. Gransden 2004</strain>
    </source>
</reference>
<dbReference type="AlphaFoldDB" id="A0A2K1IR10"/>
<evidence type="ECO:0000313" key="4">
    <source>
        <dbReference type="EMBL" id="PNR31711.1"/>
    </source>
</evidence>
<name>A0A2K1IR10_PHYPA</name>
<keyword evidence="2" id="KW-1133">Transmembrane helix</keyword>
<dbReference type="Gramene" id="Pp3c21_7310V3.3">
    <property type="protein sequence ID" value="Pp3c21_7310V3.3"/>
    <property type="gene ID" value="Pp3c21_7310"/>
</dbReference>
<feature type="region of interest" description="Disordered" evidence="1">
    <location>
        <begin position="41"/>
        <end position="117"/>
    </location>
</feature>
<protein>
    <submittedName>
        <fullName evidence="4 5">Uncharacterized protein</fullName>
    </submittedName>
</protein>
<feature type="chain" id="PRO_5044576253" evidence="3">
    <location>
        <begin position="24"/>
        <end position="174"/>
    </location>
</feature>
<dbReference type="EnsemblPlants" id="Pp3c21_7310V3.2">
    <property type="protein sequence ID" value="Pp3c21_7310V3.2"/>
    <property type="gene ID" value="Pp3c21_7310"/>
</dbReference>
<dbReference type="PaxDb" id="3218-PP1S278_17V6.4"/>
<sequence>MKRSKYLALVSLLLLVFLPPGGAASPHGDVTEGRVATFGGRRGLLQAGPGSPPSTTPSTPGTTPPTPGTTPPTPGTTPPTPATTPPTPATKPPTPGATPPTPITTPPTPGVLPSPPPIAPAPAPIGVTSRQKLNAIIAGSVVAGVVGIALVAIFCRCSCLRRQKKLPFQRLQMT</sequence>
<dbReference type="GeneID" id="112273917"/>
<accession>A0A2K1IR10</accession>
<feature type="signal peptide" evidence="3">
    <location>
        <begin position="1"/>
        <end position="23"/>
    </location>
</feature>
<feature type="transmembrane region" description="Helical" evidence="2">
    <location>
        <begin position="135"/>
        <end position="155"/>
    </location>
</feature>
<organism evidence="4">
    <name type="scientific">Physcomitrium patens</name>
    <name type="common">Spreading-leaved earth moss</name>
    <name type="synonym">Physcomitrella patens</name>
    <dbReference type="NCBI Taxonomy" id="3218"/>
    <lineage>
        <taxon>Eukaryota</taxon>
        <taxon>Viridiplantae</taxon>
        <taxon>Streptophyta</taxon>
        <taxon>Embryophyta</taxon>
        <taxon>Bryophyta</taxon>
        <taxon>Bryophytina</taxon>
        <taxon>Bryopsida</taxon>
        <taxon>Funariidae</taxon>
        <taxon>Funariales</taxon>
        <taxon>Funariaceae</taxon>
        <taxon>Physcomitrium</taxon>
    </lineage>
</organism>
<dbReference type="Gramene" id="Pp3c21_7310V3.1">
    <property type="protein sequence ID" value="Pp3c21_7310V3.1"/>
    <property type="gene ID" value="Pp3c21_7310"/>
</dbReference>
<dbReference type="EnsemblPlants" id="Pp3c21_7310V3.5">
    <property type="protein sequence ID" value="Pp3c21_7310V3.5"/>
    <property type="gene ID" value="Pp3c21_7310"/>
</dbReference>
<reference evidence="5" key="3">
    <citation type="submission" date="2020-12" db="UniProtKB">
        <authorList>
            <consortium name="EnsemblPlants"/>
        </authorList>
    </citation>
    <scope>IDENTIFICATION</scope>
</reference>
<keyword evidence="2" id="KW-0472">Membrane</keyword>